<comment type="catalytic activity">
    <reaction evidence="7">
        <text>L-threonyl-[protein] + ATP = O-phospho-L-threonyl-[protein] + ADP + H(+)</text>
        <dbReference type="Rhea" id="RHEA:46608"/>
        <dbReference type="Rhea" id="RHEA-COMP:11060"/>
        <dbReference type="Rhea" id="RHEA-COMP:11605"/>
        <dbReference type="ChEBI" id="CHEBI:15378"/>
        <dbReference type="ChEBI" id="CHEBI:30013"/>
        <dbReference type="ChEBI" id="CHEBI:30616"/>
        <dbReference type="ChEBI" id="CHEBI:61977"/>
        <dbReference type="ChEBI" id="CHEBI:456216"/>
        <dbReference type="EC" id="2.7.11.1"/>
    </reaction>
</comment>
<dbReference type="Gene3D" id="3.30.200.20">
    <property type="entry name" value="Phosphorylase Kinase, domain 1"/>
    <property type="match status" value="1"/>
</dbReference>
<feature type="domain" description="Protein kinase" evidence="10">
    <location>
        <begin position="421"/>
        <end position="706"/>
    </location>
</feature>
<keyword evidence="5" id="KW-0418">Kinase</keyword>
<evidence type="ECO:0000256" key="4">
    <source>
        <dbReference type="ARBA" id="ARBA00022741"/>
    </source>
</evidence>
<evidence type="ECO:0000313" key="12">
    <source>
        <dbReference type="Proteomes" id="UP001291623"/>
    </source>
</evidence>
<dbReference type="PROSITE" id="PS00109">
    <property type="entry name" value="PROTEIN_KINASE_TYR"/>
    <property type="match status" value="1"/>
</dbReference>
<dbReference type="Proteomes" id="UP001291623">
    <property type="component" value="Unassembled WGS sequence"/>
</dbReference>
<dbReference type="InterPro" id="IPR000719">
    <property type="entry name" value="Prot_kinase_dom"/>
</dbReference>
<dbReference type="SMART" id="SM00219">
    <property type="entry name" value="TyrKc"/>
    <property type="match status" value="1"/>
</dbReference>
<evidence type="ECO:0000256" key="6">
    <source>
        <dbReference type="ARBA" id="ARBA00022840"/>
    </source>
</evidence>
<dbReference type="SUPFAM" id="SSF56112">
    <property type="entry name" value="Protein kinase-like (PK-like)"/>
    <property type="match status" value="1"/>
</dbReference>
<evidence type="ECO:0000256" key="1">
    <source>
        <dbReference type="ARBA" id="ARBA00012513"/>
    </source>
</evidence>
<sequence length="738" mass="83346">MFPPKPQRRTQSMPRGISPHLADKVIVAVKAEKVITKTALAWALTHVVRPGDCITLLAVFSDEKSETRRFWRFPTMRGDCRSNERTNSHDRIGQITESCSQMVLQFHDHIDVRVRIKVISALCAGVVAAEAKSNAVSWVILDNLSLLFYMGLSHHALLCIRKLKLELKHCMEELRCNIVEMKGSKPKVLRLNLGCSEELQTPFFSANSSPVLDSRELHDERMKHSTPVSSPEDQRTSYMRTPLLDSLTDPDTFLLYERNPLYEGFSRETFSPVHKQSGRDHPANELHSFGERIITLSTIPKSQTHTHTHKAILWMPQNEIIADNYSAVENCKKITSHSITSRNEYQKFMEYNQNLNTQGSKLNRDTDRDYLNSSIREAVSLGRTSSIPPPLCSFCQCKAPSFGKPPKQFRYEELEKATNGFSGTNFLAEGGFGLVHKGVLRDGLVVAVKQLKFIGSQADTDFHREVRVLSCAQHRNVVLLVGYCIQGNRRLLVYEFICNKSLDFHLHGTKEATLDWSSRLKIAIGTARGLRYLHEDCRVGCIVHRDLRPKNILLTHDFEPLVADFGLARLFNEWEVSEDEHLIRTSRYLAPEYSSDGKVTEKVDVYAFGLVVLELITGRKTNDLQCYSGQHLLPGSLSPTSGKGPYLSGFKNQLLDSNLTSSQPENFPYELQAMSHAAFMCLQEDPQLRPPISKVLKILEGGSAILDSNSFGSISGYMQGVNSKKHPVSNRHSRRLSY</sequence>
<dbReference type="PANTHER" id="PTHR47989:SF14">
    <property type="entry name" value="INACTIVE PROTEIN KINASE SELMODRAFT_444075"/>
    <property type="match status" value="1"/>
</dbReference>
<dbReference type="GO" id="GO:0004674">
    <property type="term" value="F:protein serine/threonine kinase activity"/>
    <property type="evidence" value="ECO:0007669"/>
    <property type="project" value="UniProtKB-KW"/>
</dbReference>
<gene>
    <name evidence="11" type="ORF">RND71_027553</name>
</gene>
<protein>
    <recommendedName>
        <fullName evidence="1">non-specific serine/threonine protein kinase</fullName>
        <ecNumber evidence="1">2.7.11.1</ecNumber>
    </recommendedName>
</protein>
<dbReference type="InterPro" id="IPR001245">
    <property type="entry name" value="Ser-Thr/Tyr_kinase_cat_dom"/>
</dbReference>
<evidence type="ECO:0000313" key="11">
    <source>
        <dbReference type="EMBL" id="KAK4352035.1"/>
    </source>
</evidence>
<accession>A0AAE1RI53</accession>
<dbReference type="GO" id="GO:0004713">
    <property type="term" value="F:protein tyrosine kinase activity"/>
    <property type="evidence" value="ECO:0007669"/>
    <property type="project" value="InterPro"/>
</dbReference>
<dbReference type="PROSITE" id="PS50011">
    <property type="entry name" value="PROTEIN_KINASE_DOM"/>
    <property type="match status" value="1"/>
</dbReference>
<dbReference type="Pfam" id="PF07714">
    <property type="entry name" value="PK_Tyr_Ser-Thr"/>
    <property type="match status" value="1"/>
</dbReference>
<evidence type="ECO:0000256" key="5">
    <source>
        <dbReference type="ARBA" id="ARBA00022777"/>
    </source>
</evidence>
<keyword evidence="6" id="KW-0067">ATP-binding</keyword>
<evidence type="ECO:0000256" key="8">
    <source>
        <dbReference type="ARBA" id="ARBA00048679"/>
    </source>
</evidence>
<dbReference type="InterPro" id="IPR011009">
    <property type="entry name" value="Kinase-like_dom_sf"/>
</dbReference>
<keyword evidence="12" id="KW-1185">Reference proteome</keyword>
<proteinExistence type="predicted"/>
<dbReference type="Gene3D" id="1.10.510.10">
    <property type="entry name" value="Transferase(Phosphotransferase) domain 1"/>
    <property type="match status" value="1"/>
</dbReference>
<evidence type="ECO:0000256" key="7">
    <source>
        <dbReference type="ARBA" id="ARBA00047899"/>
    </source>
</evidence>
<keyword evidence="3" id="KW-0808">Transferase</keyword>
<dbReference type="EMBL" id="JAVYJV010000015">
    <property type="protein sequence ID" value="KAK4352035.1"/>
    <property type="molecule type" value="Genomic_DNA"/>
</dbReference>
<name>A0AAE1RI53_9SOLA</name>
<evidence type="ECO:0000256" key="3">
    <source>
        <dbReference type="ARBA" id="ARBA00022679"/>
    </source>
</evidence>
<dbReference type="GO" id="GO:0005524">
    <property type="term" value="F:ATP binding"/>
    <property type="evidence" value="ECO:0007669"/>
    <property type="project" value="UniProtKB-KW"/>
</dbReference>
<dbReference type="PANTHER" id="PTHR47989">
    <property type="entry name" value="OS01G0750732 PROTEIN"/>
    <property type="match status" value="1"/>
</dbReference>
<comment type="caution">
    <text evidence="11">The sequence shown here is derived from an EMBL/GenBank/DDBJ whole genome shotgun (WGS) entry which is preliminary data.</text>
</comment>
<dbReference type="AlphaFoldDB" id="A0AAE1RI53"/>
<reference evidence="11" key="1">
    <citation type="submission" date="2023-12" db="EMBL/GenBank/DDBJ databases">
        <title>Genome assembly of Anisodus tanguticus.</title>
        <authorList>
            <person name="Wang Y.-J."/>
        </authorList>
    </citation>
    <scope>NUCLEOTIDE SEQUENCE</scope>
    <source>
        <strain evidence="11">KB-2021</strain>
        <tissue evidence="11">Leaf</tissue>
    </source>
</reference>
<evidence type="ECO:0000256" key="2">
    <source>
        <dbReference type="ARBA" id="ARBA00022527"/>
    </source>
</evidence>
<dbReference type="EC" id="2.7.11.1" evidence="1"/>
<organism evidence="11 12">
    <name type="scientific">Anisodus tanguticus</name>
    <dbReference type="NCBI Taxonomy" id="243964"/>
    <lineage>
        <taxon>Eukaryota</taxon>
        <taxon>Viridiplantae</taxon>
        <taxon>Streptophyta</taxon>
        <taxon>Embryophyta</taxon>
        <taxon>Tracheophyta</taxon>
        <taxon>Spermatophyta</taxon>
        <taxon>Magnoliopsida</taxon>
        <taxon>eudicotyledons</taxon>
        <taxon>Gunneridae</taxon>
        <taxon>Pentapetalae</taxon>
        <taxon>asterids</taxon>
        <taxon>lamiids</taxon>
        <taxon>Solanales</taxon>
        <taxon>Solanaceae</taxon>
        <taxon>Solanoideae</taxon>
        <taxon>Hyoscyameae</taxon>
        <taxon>Anisodus</taxon>
    </lineage>
</organism>
<dbReference type="InterPro" id="IPR020635">
    <property type="entry name" value="Tyr_kinase_cat_dom"/>
</dbReference>
<evidence type="ECO:0000259" key="10">
    <source>
        <dbReference type="PROSITE" id="PS50011"/>
    </source>
</evidence>
<dbReference type="FunFam" id="1.10.510.10:FF:001023">
    <property type="entry name" value="Os07g0541700 protein"/>
    <property type="match status" value="1"/>
</dbReference>
<feature type="region of interest" description="Disordered" evidence="9">
    <location>
        <begin position="216"/>
        <end position="236"/>
    </location>
</feature>
<comment type="catalytic activity">
    <reaction evidence="8">
        <text>L-seryl-[protein] + ATP = O-phospho-L-seryl-[protein] + ADP + H(+)</text>
        <dbReference type="Rhea" id="RHEA:17989"/>
        <dbReference type="Rhea" id="RHEA-COMP:9863"/>
        <dbReference type="Rhea" id="RHEA-COMP:11604"/>
        <dbReference type="ChEBI" id="CHEBI:15378"/>
        <dbReference type="ChEBI" id="CHEBI:29999"/>
        <dbReference type="ChEBI" id="CHEBI:30616"/>
        <dbReference type="ChEBI" id="CHEBI:83421"/>
        <dbReference type="ChEBI" id="CHEBI:456216"/>
        <dbReference type="EC" id="2.7.11.1"/>
    </reaction>
</comment>
<keyword evidence="2" id="KW-0723">Serine/threonine-protein kinase</keyword>
<feature type="compositionally biased region" description="Polar residues" evidence="9">
    <location>
        <begin position="226"/>
        <end position="236"/>
    </location>
</feature>
<evidence type="ECO:0000256" key="9">
    <source>
        <dbReference type="SAM" id="MobiDB-lite"/>
    </source>
</evidence>
<dbReference type="InterPro" id="IPR008266">
    <property type="entry name" value="Tyr_kinase_AS"/>
</dbReference>
<dbReference type="FunFam" id="3.30.200.20:FF:000162">
    <property type="entry name" value="Adenine nucleotide alpha hydrolase-like domain kinase"/>
    <property type="match status" value="1"/>
</dbReference>
<keyword evidence="4" id="KW-0547">Nucleotide-binding</keyword>